<dbReference type="CDD" id="cd03801">
    <property type="entry name" value="GT4_PimA-like"/>
    <property type="match status" value="1"/>
</dbReference>
<proteinExistence type="predicted"/>
<organism evidence="3 4">
    <name type="scientific">Mesorhizobium sanjuanii</name>
    <dbReference type="NCBI Taxonomy" id="2037900"/>
    <lineage>
        <taxon>Bacteria</taxon>
        <taxon>Pseudomonadati</taxon>
        <taxon>Pseudomonadota</taxon>
        <taxon>Alphaproteobacteria</taxon>
        <taxon>Hyphomicrobiales</taxon>
        <taxon>Phyllobacteriaceae</taxon>
        <taxon>Mesorhizobium</taxon>
    </lineage>
</organism>
<dbReference type="GO" id="GO:0016757">
    <property type="term" value="F:glycosyltransferase activity"/>
    <property type="evidence" value="ECO:0007669"/>
    <property type="project" value="UniProtKB-ARBA"/>
</dbReference>
<protein>
    <recommendedName>
        <fullName evidence="5">Glycosyltransferase family 1 protein</fullName>
    </recommendedName>
</protein>
<dbReference type="AlphaFoldDB" id="A0A2A6FIV2"/>
<dbReference type="Gene3D" id="3.40.50.2000">
    <property type="entry name" value="Glycogen Phosphorylase B"/>
    <property type="match status" value="2"/>
</dbReference>
<gene>
    <name evidence="3" type="ORF">CN311_07195</name>
</gene>
<evidence type="ECO:0000259" key="1">
    <source>
        <dbReference type="Pfam" id="PF00534"/>
    </source>
</evidence>
<dbReference type="Pfam" id="PF13579">
    <property type="entry name" value="Glyco_trans_4_4"/>
    <property type="match status" value="1"/>
</dbReference>
<evidence type="ECO:0008006" key="5">
    <source>
        <dbReference type="Google" id="ProtNLM"/>
    </source>
</evidence>
<dbReference type="RefSeq" id="WP_097572638.1">
    <property type="nucleotide sequence ID" value="NZ_NWQG01000040.1"/>
</dbReference>
<comment type="caution">
    <text evidence="3">The sequence shown here is derived from an EMBL/GenBank/DDBJ whole genome shotgun (WGS) entry which is preliminary data.</text>
</comment>
<dbReference type="SUPFAM" id="SSF53756">
    <property type="entry name" value="UDP-Glycosyltransferase/glycogen phosphorylase"/>
    <property type="match status" value="1"/>
</dbReference>
<dbReference type="InterPro" id="IPR028098">
    <property type="entry name" value="Glyco_trans_4-like_N"/>
</dbReference>
<sequence>MLQRLIRNRKIHVLVATPSGVSGQGGIDRIMATLDQGLRRHGSADIAARFLPSRGSGPVALSAFYMAGFCFRMLAARVVGHADVVHINLSGYGSTYRKLVIAKCARLLGIPYVLHLHGAEYQTFWHEDRSFISHRIRQMFEHASRVVVLGRIWRDFIASRAPGAADNIVIVPNATEVPSLAHVGGGDSVHILFLGRIGDRKGVPQLCDALHRMKAIKGWRATIAGDGEVETARTRSAELGLAERVAFPGWVGPNEVASLIASADILVLPSFAENLPVSVIEGMAAGLAVVTTPVGAVEDIVTNEQSGLLVPPGDVAALTKALTRLVEDKTLRERLGAGAIAVHRERLDLAPFVGAICDVWRSAASKAAQSVKR</sequence>
<dbReference type="InterPro" id="IPR001296">
    <property type="entry name" value="Glyco_trans_1"/>
</dbReference>
<evidence type="ECO:0000313" key="3">
    <source>
        <dbReference type="EMBL" id="PDQ21754.1"/>
    </source>
</evidence>
<feature type="domain" description="Glycosyltransferase subfamily 4-like N-terminal" evidence="2">
    <location>
        <begin position="6"/>
        <end position="173"/>
    </location>
</feature>
<dbReference type="PANTHER" id="PTHR12526:SF631">
    <property type="entry name" value="BLL6306 PROTEIN"/>
    <property type="match status" value="1"/>
</dbReference>
<dbReference type="PANTHER" id="PTHR12526">
    <property type="entry name" value="GLYCOSYLTRANSFERASE"/>
    <property type="match status" value="1"/>
</dbReference>
<evidence type="ECO:0000259" key="2">
    <source>
        <dbReference type="Pfam" id="PF13579"/>
    </source>
</evidence>
<keyword evidence="4" id="KW-1185">Reference proteome</keyword>
<dbReference type="Proteomes" id="UP000219182">
    <property type="component" value="Unassembled WGS sequence"/>
</dbReference>
<dbReference type="EMBL" id="NWQG01000040">
    <property type="protein sequence ID" value="PDQ21754.1"/>
    <property type="molecule type" value="Genomic_DNA"/>
</dbReference>
<dbReference type="Pfam" id="PF00534">
    <property type="entry name" value="Glycos_transf_1"/>
    <property type="match status" value="1"/>
</dbReference>
<evidence type="ECO:0000313" key="4">
    <source>
        <dbReference type="Proteomes" id="UP000219182"/>
    </source>
</evidence>
<feature type="domain" description="Glycosyl transferase family 1" evidence="1">
    <location>
        <begin position="190"/>
        <end position="339"/>
    </location>
</feature>
<accession>A0A2A6FIV2</accession>
<name>A0A2A6FIV2_9HYPH</name>
<reference evidence="3 4" key="1">
    <citation type="submission" date="2017-09" db="EMBL/GenBank/DDBJ databases">
        <title>Mesorhizobum sanjuanii sp. nov. isolated from nodules of Lotus tenuis in saline-alkaline lowlands of Flooding Pampa.</title>
        <authorList>
            <person name="Sannazzaro A.I."/>
            <person name="Torres Tejerizo G.A."/>
            <person name="Fontana F."/>
            <person name="Cumpa Velazquez L.M."/>
            <person name="Hansen L."/>
            <person name="Pistorio M."/>
            <person name="Estrella M.J."/>
        </authorList>
    </citation>
    <scope>NUCLEOTIDE SEQUENCE [LARGE SCALE GENOMIC DNA]</scope>
    <source>
        <strain evidence="3 4">BSA136</strain>
    </source>
</reference>